<dbReference type="OMA" id="WLAQQSM"/>
<gene>
    <name evidence="7" type="primary">LOC100663617</name>
</gene>
<dbReference type="PANTHER" id="PTHR46441:SF5">
    <property type="entry name" value="TRANSMEMBRANE EPIDIDYMAL PROTEIN 1"/>
    <property type="match status" value="1"/>
</dbReference>
<comment type="similarity">
    <text evidence="2">Belongs to the TMEM45 family.</text>
</comment>
<keyword evidence="4 6" id="KW-1133">Transmembrane helix</keyword>
<organism evidence="7 8">
    <name type="scientific">Loxodonta africana</name>
    <name type="common">African elephant</name>
    <dbReference type="NCBI Taxonomy" id="9785"/>
    <lineage>
        <taxon>Eukaryota</taxon>
        <taxon>Metazoa</taxon>
        <taxon>Chordata</taxon>
        <taxon>Craniata</taxon>
        <taxon>Vertebrata</taxon>
        <taxon>Euteleostomi</taxon>
        <taxon>Mammalia</taxon>
        <taxon>Eutheria</taxon>
        <taxon>Afrotheria</taxon>
        <taxon>Proboscidea</taxon>
        <taxon>Elephantidae</taxon>
        <taxon>Loxodonta</taxon>
    </lineage>
</organism>
<dbReference type="InParanoid" id="G3TZ34"/>
<feature type="transmembrane region" description="Helical" evidence="6">
    <location>
        <begin position="226"/>
        <end position="251"/>
    </location>
</feature>
<reference evidence="7" key="2">
    <citation type="submission" date="2025-08" db="UniProtKB">
        <authorList>
            <consortium name="Ensembl"/>
        </authorList>
    </citation>
    <scope>IDENTIFICATION</scope>
    <source>
        <strain evidence="7">Isolate ISIS603380</strain>
    </source>
</reference>
<keyword evidence="8" id="KW-1185">Reference proteome</keyword>
<protein>
    <submittedName>
        <fullName evidence="7">Transmembrane epididymal protein 1A-like</fullName>
    </submittedName>
</protein>
<dbReference type="Pfam" id="PF04819">
    <property type="entry name" value="DUF716"/>
    <property type="match status" value="1"/>
</dbReference>
<dbReference type="AlphaFoldDB" id="G3TZ34"/>
<feature type="transmembrane region" description="Helical" evidence="6">
    <location>
        <begin position="103"/>
        <end position="123"/>
    </location>
</feature>
<keyword evidence="3 6" id="KW-0812">Transmembrane</keyword>
<feature type="transmembrane region" description="Helical" evidence="6">
    <location>
        <begin position="193"/>
        <end position="214"/>
    </location>
</feature>
<evidence type="ECO:0000313" key="8">
    <source>
        <dbReference type="Proteomes" id="UP000007646"/>
    </source>
</evidence>
<dbReference type="eggNOG" id="ENOG502RZC7">
    <property type="taxonomic scope" value="Eukaryota"/>
</dbReference>
<dbReference type="GeneTree" id="ENSGT00940000164132"/>
<evidence type="ECO:0000256" key="4">
    <source>
        <dbReference type="ARBA" id="ARBA00022989"/>
    </source>
</evidence>
<dbReference type="Proteomes" id="UP000007646">
    <property type="component" value="Unassembled WGS sequence"/>
</dbReference>
<evidence type="ECO:0000256" key="6">
    <source>
        <dbReference type="SAM" id="Phobius"/>
    </source>
</evidence>
<dbReference type="HOGENOM" id="CLU_059568_1_0_1"/>
<dbReference type="InterPro" id="IPR006904">
    <property type="entry name" value="DUF716"/>
</dbReference>
<evidence type="ECO:0000256" key="1">
    <source>
        <dbReference type="ARBA" id="ARBA00004141"/>
    </source>
</evidence>
<evidence type="ECO:0000256" key="3">
    <source>
        <dbReference type="ARBA" id="ARBA00022692"/>
    </source>
</evidence>
<evidence type="ECO:0000256" key="5">
    <source>
        <dbReference type="ARBA" id="ARBA00023136"/>
    </source>
</evidence>
<dbReference type="Ensembl" id="ENSLAFT00000033877.1">
    <property type="protein sequence ID" value="ENSLAFP00000020842.1"/>
    <property type="gene ID" value="ENSLAFG00000028752.1"/>
</dbReference>
<evidence type="ECO:0000313" key="7">
    <source>
        <dbReference type="Ensembl" id="ENSLAFP00000020842.1"/>
    </source>
</evidence>
<reference evidence="7 8" key="1">
    <citation type="submission" date="2009-06" db="EMBL/GenBank/DDBJ databases">
        <title>The Genome Sequence of Loxodonta africana (African elephant).</title>
        <authorList>
            <person name="Di Palma F."/>
            <person name="Heiman D."/>
            <person name="Young S."/>
            <person name="Johnson J."/>
            <person name="Lander E.S."/>
            <person name="Lindblad-Toh K."/>
        </authorList>
    </citation>
    <scope>NUCLEOTIDE SEQUENCE [LARGE SCALE GENOMIC DNA]</scope>
    <source>
        <strain evidence="7 8">Isolate ISIS603380</strain>
    </source>
</reference>
<feature type="transmembrane region" description="Helical" evidence="6">
    <location>
        <begin position="160"/>
        <end position="181"/>
    </location>
</feature>
<feature type="transmembrane region" description="Helical" evidence="6">
    <location>
        <begin position="130"/>
        <end position="148"/>
    </location>
</feature>
<feature type="transmembrane region" description="Helical" evidence="6">
    <location>
        <begin position="12"/>
        <end position="30"/>
    </location>
</feature>
<evidence type="ECO:0000256" key="2">
    <source>
        <dbReference type="ARBA" id="ARBA00006948"/>
    </source>
</evidence>
<dbReference type="PANTHER" id="PTHR46441">
    <property type="entry name" value="TRANSMEMBRANE EPIDIDYMAL FAMILY MEMBER 3"/>
    <property type="match status" value="1"/>
</dbReference>
<proteinExistence type="inferred from homology"/>
<dbReference type="GO" id="GO:0016020">
    <property type="term" value="C:membrane"/>
    <property type="evidence" value="ECO:0007669"/>
    <property type="project" value="UniProtKB-SubCell"/>
</dbReference>
<name>G3TZ34_LOXAF</name>
<keyword evidence="5 6" id="KW-0472">Membrane</keyword>
<comment type="subcellular location">
    <subcellularLocation>
        <location evidence="1">Membrane</location>
        <topology evidence="1">Multi-pass membrane protein</topology>
    </subcellularLocation>
</comment>
<reference evidence="7" key="3">
    <citation type="submission" date="2025-09" db="UniProtKB">
        <authorList>
            <consortium name="Ensembl"/>
        </authorList>
    </citation>
    <scope>IDENTIFICATION</scope>
    <source>
        <strain evidence="7">Isolate ISIS603380</strain>
    </source>
</reference>
<accession>G3TZ34</accession>
<sequence>MGTLLGHLVPGLVIYSNGLYYAVVVSRALLRGQEQLFPPLSPKHNRGQRWWQQARMEGMVKVGAFLILIFGEFFFPPGTNCFPMVDWKDPQQPFQNHNSWEHATIFGFFLLSGLVDLVSQVWLAQQSIKLEQAGTILALVVLLLQMVAHIEHKNALEIRVHSLLLLPVFLLALVLTTEVWVPSQPSLWVFKTWLLLVFGSWMLQMTSVLYTPLSGQPWRAEDPMDLAFLTIFFCWHLALQAAVLAAIYALCSLWHR</sequence>